<evidence type="ECO:0000313" key="1">
    <source>
        <dbReference type="EMBL" id="KAK3756333.1"/>
    </source>
</evidence>
<sequence length="117" mass="12912">MRPSLRGEKRGRREKSREKKQAVDWISAYTLAIFSIATDVASNFGEEGKGGVSIATNVHILHILMSSLMIEDSYRQINVESSCPAKLSSPGRFLIKVTSLKLAAENTTEQLNKADES</sequence>
<gene>
    <name evidence="1" type="ORF">RRG08_038825</name>
</gene>
<reference evidence="1" key="1">
    <citation type="journal article" date="2023" name="G3 (Bethesda)">
        <title>A reference genome for the long-term kleptoplast-retaining sea slug Elysia crispata morphotype clarki.</title>
        <authorList>
            <person name="Eastman K.E."/>
            <person name="Pendleton A.L."/>
            <person name="Shaikh M.A."/>
            <person name="Suttiyut T."/>
            <person name="Ogas R."/>
            <person name="Tomko P."/>
            <person name="Gavelis G."/>
            <person name="Widhalm J.R."/>
            <person name="Wisecaver J.H."/>
        </authorList>
    </citation>
    <scope>NUCLEOTIDE SEQUENCE</scope>
    <source>
        <strain evidence="1">ECLA1</strain>
    </source>
</reference>
<evidence type="ECO:0000313" key="2">
    <source>
        <dbReference type="Proteomes" id="UP001283361"/>
    </source>
</evidence>
<dbReference type="AlphaFoldDB" id="A0AAE0YSL3"/>
<proteinExistence type="predicted"/>
<name>A0AAE0YSL3_9GAST</name>
<dbReference type="EMBL" id="JAWDGP010005524">
    <property type="protein sequence ID" value="KAK3756333.1"/>
    <property type="molecule type" value="Genomic_DNA"/>
</dbReference>
<keyword evidence="2" id="KW-1185">Reference proteome</keyword>
<protein>
    <submittedName>
        <fullName evidence="1">Uncharacterized protein</fullName>
    </submittedName>
</protein>
<organism evidence="1 2">
    <name type="scientific">Elysia crispata</name>
    <name type="common">lettuce slug</name>
    <dbReference type="NCBI Taxonomy" id="231223"/>
    <lineage>
        <taxon>Eukaryota</taxon>
        <taxon>Metazoa</taxon>
        <taxon>Spiralia</taxon>
        <taxon>Lophotrochozoa</taxon>
        <taxon>Mollusca</taxon>
        <taxon>Gastropoda</taxon>
        <taxon>Heterobranchia</taxon>
        <taxon>Euthyneura</taxon>
        <taxon>Panpulmonata</taxon>
        <taxon>Sacoglossa</taxon>
        <taxon>Placobranchoidea</taxon>
        <taxon>Plakobranchidae</taxon>
        <taxon>Elysia</taxon>
    </lineage>
</organism>
<accession>A0AAE0YSL3</accession>
<comment type="caution">
    <text evidence="1">The sequence shown here is derived from an EMBL/GenBank/DDBJ whole genome shotgun (WGS) entry which is preliminary data.</text>
</comment>
<dbReference type="Proteomes" id="UP001283361">
    <property type="component" value="Unassembled WGS sequence"/>
</dbReference>